<evidence type="ECO:0000313" key="6">
    <source>
        <dbReference type="Proteomes" id="UP000317940"/>
    </source>
</evidence>
<dbReference type="InterPro" id="IPR036426">
    <property type="entry name" value="Bulb-type_lectin_dom_sf"/>
</dbReference>
<keyword evidence="5" id="KW-0430">Lectin</keyword>
<evidence type="ECO:0000256" key="3">
    <source>
        <dbReference type="SAM" id="SignalP"/>
    </source>
</evidence>
<dbReference type="InterPro" id="IPR006311">
    <property type="entry name" value="TAT_signal"/>
</dbReference>
<dbReference type="RefSeq" id="WP_145910424.1">
    <property type="nucleotide sequence ID" value="NZ_BAAAMZ010000001.1"/>
</dbReference>
<feature type="signal peptide" evidence="3">
    <location>
        <begin position="1"/>
        <end position="33"/>
    </location>
</feature>
<dbReference type="InterPro" id="IPR001480">
    <property type="entry name" value="Bulb-type_lectin_dom"/>
</dbReference>
<dbReference type="InterPro" id="IPR006558">
    <property type="entry name" value="LamG-like"/>
</dbReference>
<dbReference type="PROSITE" id="PS50927">
    <property type="entry name" value="BULB_LECTIN"/>
    <property type="match status" value="1"/>
</dbReference>
<dbReference type="InterPro" id="IPR013320">
    <property type="entry name" value="ConA-like_dom_sf"/>
</dbReference>
<dbReference type="Proteomes" id="UP000317940">
    <property type="component" value="Unassembled WGS sequence"/>
</dbReference>
<gene>
    <name evidence="5" type="ORF">FHX73_1553</name>
</gene>
<keyword evidence="1 3" id="KW-0732">Signal</keyword>
<dbReference type="SMART" id="SM00108">
    <property type="entry name" value="B_lectin"/>
    <property type="match status" value="1"/>
</dbReference>
<keyword evidence="6" id="KW-1185">Reference proteome</keyword>
<feature type="domain" description="Bulb-type lectin" evidence="4">
    <location>
        <begin position="1252"/>
        <end position="1339"/>
    </location>
</feature>
<sequence>MYRSTQIRRRLTAATAALFTTLALAATAAPAHADTPGAPATGPVASAALTADQASAQARATGKAVPVDIATTATNQLTANTDGTFTLNQALAPVRKRQNGAWKPLDNTLLKRSDGTIAPALTTSDLTLSAGGNGPLATMKSGTRSLSLTLPASLLASLPAPTLSGPTATYSLLDGVDLQLTADLQGGFSEVLVVKNAAAAANPALASLAFTTQTSGLDLGTDAGGNITAKDPHGALVFSAPAPTRGMWDSATNSAAPTVTNPAGTLLDARTGAPAASSANGPGAAAHVAAIKDTYSPGTITLTPDPALLSGTNTVWPLYIDPSYSAGGGQIQAWTYVNSYYNTTSYWNTTDSEGLRVGDQAWVSPNFLSRAYAQVSVSPQIYGANVISSTFYATETWSPSCTASDVELWGTYGINQSTTWNNQPGWNFKAATRTVAYGYSSSCPSASVGWDTTALMQNGANSAWPSVTLGLKASNEGDPNGFKRFQPSSMSMSTTYDHAPNTPGPLTTSPATSCGANPPTVIGNGDVTLYAGVSDPDGGNLGVAFSLVNSGTGQQIASSDTSSLQATSGTTTALFVPRSTLVGNANGALTTYQWNVWTTDGRLNSPTSAMCKFTFDPTHPGAPSITQQATSYTVGTAAGFTIAPNATGSTPASYLYQLNGANPQSVSATNGNATVTIKPTRRVNVLTLTAVSPGGNIGDTANLTLNAAAPATAVEHDMTGAGRPDLVVVGNQLGLPPGLWLSSGITASSVNAAANDIGALGTGAGGSGSPTDWNGTQAIVGHFASGAGFNDVLDYNPANGTGQILFGAGDGSTLQPTAGNHVGILANSFQSPTNPAHFATQVANGGNLYAAANSLAPSIPDLLIIADGILYDDPAFGTPGVYGGTTYDLPLSATNPTGTGDWTGWTITSALVNGMPALFARNDAGNGLYYYNPTTLLNLATGSGSTTPQLISSTWDSSTKSPLIQAADINGDGTPDLWTVSPTGAITTDLMTGSGVSTNTGAAQSAFAPTHTWPLNDSSTDGATVTTAADTTGGTSALPLAGQTGATWSTKDLFNPDVRLNATTMSTSGPALSTSASFTVSVWAKPNATGGVVATQDGTQTAGFTIYPDTTTNQWYFCMATADTTGWPYDCAHGGGGIRLGIWTHLTATYNATTGVMALYTNGIDIATMTHTPVAGFNGNFATGSYLNNGVRQSYYNGTVSNIQVWAGTALTPTQVAYLSGTPGYYLFPSDGTNYPSGSTWATARGTMTFANGTLTVTETGSGSSTWSQGGAGNSNSVLTLQSDGNLVIYPQAAHTFNTALWGSGTNGDTNDVMFFQPDGNLIIYRNDGVGLWSTGTYN</sequence>
<evidence type="ECO:0000256" key="1">
    <source>
        <dbReference type="ARBA" id="ARBA00022729"/>
    </source>
</evidence>
<dbReference type="Gene3D" id="2.60.120.200">
    <property type="match status" value="1"/>
</dbReference>
<dbReference type="SUPFAM" id="SSF49899">
    <property type="entry name" value="Concanavalin A-like lectins/glucanases"/>
    <property type="match status" value="1"/>
</dbReference>
<dbReference type="SUPFAM" id="SSF51110">
    <property type="entry name" value="alpha-D-mannose-specific plant lectins"/>
    <property type="match status" value="1"/>
</dbReference>
<evidence type="ECO:0000256" key="2">
    <source>
        <dbReference type="ARBA" id="ARBA00023157"/>
    </source>
</evidence>
<dbReference type="PROSITE" id="PS51318">
    <property type="entry name" value="TAT"/>
    <property type="match status" value="1"/>
</dbReference>
<evidence type="ECO:0000313" key="5">
    <source>
        <dbReference type="EMBL" id="TWF73442.1"/>
    </source>
</evidence>
<protein>
    <submittedName>
        <fullName evidence="5">D-mannose binding lectin</fullName>
    </submittedName>
</protein>
<name>A0A561SF11_9ACTN</name>
<dbReference type="EMBL" id="VIWT01000005">
    <property type="protein sequence ID" value="TWF73442.1"/>
    <property type="molecule type" value="Genomic_DNA"/>
</dbReference>
<dbReference type="SMART" id="SM00560">
    <property type="entry name" value="LamGL"/>
    <property type="match status" value="1"/>
</dbReference>
<reference evidence="5 6" key="1">
    <citation type="submission" date="2019-06" db="EMBL/GenBank/DDBJ databases">
        <title>Sequencing the genomes of 1000 actinobacteria strains.</title>
        <authorList>
            <person name="Klenk H.-P."/>
        </authorList>
    </citation>
    <scope>NUCLEOTIDE SEQUENCE [LARGE SCALE GENOMIC DNA]</scope>
    <source>
        <strain evidence="5 6">DSM 44826</strain>
    </source>
</reference>
<accession>A0A561SF11</accession>
<dbReference type="GO" id="GO:0030246">
    <property type="term" value="F:carbohydrate binding"/>
    <property type="evidence" value="ECO:0007669"/>
    <property type="project" value="UniProtKB-KW"/>
</dbReference>
<evidence type="ECO:0000259" key="4">
    <source>
        <dbReference type="PROSITE" id="PS50927"/>
    </source>
</evidence>
<proteinExistence type="predicted"/>
<dbReference type="OrthoDB" id="4332189at2"/>
<dbReference type="Gene3D" id="2.90.10.10">
    <property type="entry name" value="Bulb-type lectin domain"/>
    <property type="match status" value="1"/>
</dbReference>
<feature type="chain" id="PRO_5021707927" evidence="3">
    <location>
        <begin position="34"/>
        <end position="1339"/>
    </location>
</feature>
<comment type="caution">
    <text evidence="5">The sequence shown here is derived from an EMBL/GenBank/DDBJ whole genome shotgun (WGS) entry which is preliminary data.</text>
</comment>
<organism evidence="5 6">
    <name type="scientific">Kitasatospora viridis</name>
    <dbReference type="NCBI Taxonomy" id="281105"/>
    <lineage>
        <taxon>Bacteria</taxon>
        <taxon>Bacillati</taxon>
        <taxon>Actinomycetota</taxon>
        <taxon>Actinomycetes</taxon>
        <taxon>Kitasatosporales</taxon>
        <taxon>Streptomycetaceae</taxon>
        <taxon>Kitasatospora</taxon>
    </lineage>
</organism>
<keyword evidence="2" id="KW-1015">Disulfide bond</keyword>